<evidence type="ECO:0000256" key="1">
    <source>
        <dbReference type="SAM" id="Coils"/>
    </source>
</evidence>
<feature type="non-terminal residue" evidence="2">
    <location>
        <position position="506"/>
    </location>
</feature>
<keyword evidence="1" id="KW-0175">Coiled coil</keyword>
<reference evidence="2" key="1">
    <citation type="journal article" date="2015" name="Nature">
        <title>Complex archaea that bridge the gap between prokaryotes and eukaryotes.</title>
        <authorList>
            <person name="Spang A."/>
            <person name="Saw J.H."/>
            <person name="Jorgensen S.L."/>
            <person name="Zaremba-Niedzwiedzka K."/>
            <person name="Martijn J."/>
            <person name="Lind A.E."/>
            <person name="van Eijk R."/>
            <person name="Schleper C."/>
            <person name="Guy L."/>
            <person name="Ettema T.J."/>
        </authorList>
    </citation>
    <scope>NUCLEOTIDE SEQUENCE</scope>
</reference>
<feature type="coiled-coil region" evidence="1">
    <location>
        <begin position="396"/>
        <end position="430"/>
    </location>
</feature>
<dbReference type="EMBL" id="LAZR01039053">
    <property type="protein sequence ID" value="KKL17959.1"/>
    <property type="molecule type" value="Genomic_DNA"/>
</dbReference>
<organism evidence="2">
    <name type="scientific">marine sediment metagenome</name>
    <dbReference type="NCBI Taxonomy" id="412755"/>
    <lineage>
        <taxon>unclassified sequences</taxon>
        <taxon>metagenomes</taxon>
        <taxon>ecological metagenomes</taxon>
    </lineage>
</organism>
<accession>A0A0F9B7T1</accession>
<name>A0A0F9B7T1_9ZZZZ</name>
<evidence type="ECO:0000313" key="2">
    <source>
        <dbReference type="EMBL" id="KKL17959.1"/>
    </source>
</evidence>
<proteinExistence type="predicted"/>
<gene>
    <name evidence="2" type="ORF">LCGC14_2480310</name>
</gene>
<comment type="caution">
    <text evidence="2">The sequence shown here is derived from an EMBL/GenBank/DDBJ whole genome shotgun (WGS) entry which is preliminary data.</text>
</comment>
<dbReference type="AlphaFoldDB" id="A0A0F9B7T1"/>
<protein>
    <submittedName>
        <fullName evidence="2">Uncharacterized protein</fullName>
    </submittedName>
</protein>
<feature type="non-terminal residue" evidence="2">
    <location>
        <position position="1"/>
    </location>
</feature>
<sequence length="506" mass="56761">GLERLQQRMPGLAKIVKGMDQLLKKRESMMGVLTDVDKKRSMFERAMNDLAASGEKLTGEQIKVRAVQLAKGIDVGDREIIKIMKDTAEKQTDYLKSQTEIQSSILDILKIQSERAPDNEQERRDQNKRMREVVQAAEGVQLQAAARQLPARTRRQALYGATGLEYVAPDRRGKKGEPFRVREGVGAGIFGGAENIPAEFKKLVEELKVIKTKIVEASVPPGTVTGIRPGEGTYFPGDLEKLNAQEEEIVRKLMKISEVRSRYDQGLKDELTNYLGANRSAKIKQEISKSIGRQQRAEIETAKQQLLASKYFNDTQIAIISQLGDANTALQRAAPHLRLSAAAEDLAKSLEDLIDDFKKVEALELDPKRIKSDLEGPFARVGKPGFKTDFETRREEAEAKLDARGSREEKKEAREELAKIEFDEEEARIKQKQDIEIKALKQQQAQAEKFRDIMAEALLSGEYAGEEIEGRMKRVFSTLGYELETAEEASMRGGKLRFKGIPSLQG</sequence>